<evidence type="ECO:0000256" key="5">
    <source>
        <dbReference type="SAM" id="MobiDB-lite"/>
    </source>
</evidence>
<reference evidence="7" key="1">
    <citation type="submission" date="2025-08" db="UniProtKB">
        <authorList>
            <consortium name="Ensembl"/>
        </authorList>
    </citation>
    <scope>IDENTIFICATION</scope>
</reference>
<dbReference type="GO" id="GO:0030425">
    <property type="term" value="C:dendrite"/>
    <property type="evidence" value="ECO:0007669"/>
    <property type="project" value="TreeGrafter"/>
</dbReference>
<dbReference type="Proteomes" id="UP000694388">
    <property type="component" value="Unplaced"/>
</dbReference>
<dbReference type="Pfam" id="PF04849">
    <property type="entry name" value="HAP1_N"/>
    <property type="match status" value="1"/>
</dbReference>
<name>A0A8C4N8A5_EPTBU</name>
<dbReference type="GO" id="GO:0050811">
    <property type="term" value="F:GABA receptor binding"/>
    <property type="evidence" value="ECO:0007669"/>
    <property type="project" value="TreeGrafter"/>
</dbReference>
<feature type="coiled-coil region" evidence="4">
    <location>
        <begin position="136"/>
        <end position="305"/>
    </location>
</feature>
<dbReference type="InterPro" id="IPR006933">
    <property type="entry name" value="HAP1_N"/>
</dbReference>
<dbReference type="AlphaFoldDB" id="A0A8C4N8A5"/>
<evidence type="ECO:0000256" key="4">
    <source>
        <dbReference type="SAM" id="Coils"/>
    </source>
</evidence>
<keyword evidence="3" id="KW-0496">Mitochondrion</keyword>
<organism evidence="7 8">
    <name type="scientific">Eptatretus burgeri</name>
    <name type="common">Inshore hagfish</name>
    <dbReference type="NCBI Taxonomy" id="7764"/>
    <lineage>
        <taxon>Eukaryota</taxon>
        <taxon>Metazoa</taxon>
        <taxon>Chordata</taxon>
        <taxon>Craniata</taxon>
        <taxon>Vertebrata</taxon>
        <taxon>Cyclostomata</taxon>
        <taxon>Myxini</taxon>
        <taxon>Myxiniformes</taxon>
        <taxon>Myxinidae</taxon>
        <taxon>Eptatretinae</taxon>
        <taxon>Eptatretus</taxon>
    </lineage>
</organism>
<evidence type="ECO:0000256" key="3">
    <source>
        <dbReference type="ARBA" id="ARBA00023128"/>
    </source>
</evidence>
<dbReference type="GO" id="GO:0022008">
    <property type="term" value="P:neurogenesis"/>
    <property type="evidence" value="ECO:0007669"/>
    <property type="project" value="TreeGrafter"/>
</dbReference>
<evidence type="ECO:0000256" key="2">
    <source>
        <dbReference type="ARBA" id="ARBA00023054"/>
    </source>
</evidence>
<proteinExistence type="predicted"/>
<accession>A0A8C4N8A5</accession>
<dbReference type="PANTHER" id="PTHR15751">
    <property type="entry name" value="TRAFFICKING KINESIN-BINDING PROTEIN"/>
    <property type="match status" value="1"/>
</dbReference>
<dbReference type="GO" id="GO:1904115">
    <property type="term" value="C:axon cytoplasm"/>
    <property type="evidence" value="ECO:0007669"/>
    <property type="project" value="GOC"/>
</dbReference>
<dbReference type="GO" id="GO:0017022">
    <property type="term" value="F:myosin binding"/>
    <property type="evidence" value="ECO:0007669"/>
    <property type="project" value="TreeGrafter"/>
</dbReference>
<keyword evidence="2 4" id="KW-0175">Coiled coil</keyword>
<dbReference type="InterPro" id="IPR051946">
    <property type="entry name" value="Intracell_Traff-Reg"/>
</dbReference>
<evidence type="ECO:0000259" key="6">
    <source>
        <dbReference type="SMART" id="SM01424"/>
    </source>
</evidence>
<comment type="subcellular location">
    <subcellularLocation>
        <location evidence="1">Mitochondrion</location>
    </subcellularLocation>
</comment>
<feature type="compositionally biased region" description="Basic and acidic residues" evidence="5">
    <location>
        <begin position="376"/>
        <end position="388"/>
    </location>
</feature>
<dbReference type="GeneTree" id="ENSGT00940000155697"/>
<feature type="domain" description="HAP1 N-terminal" evidence="6">
    <location>
        <begin position="46"/>
        <end position="305"/>
    </location>
</feature>
<dbReference type="GO" id="GO:0006605">
    <property type="term" value="P:protein targeting"/>
    <property type="evidence" value="ECO:0007669"/>
    <property type="project" value="TreeGrafter"/>
</dbReference>
<dbReference type="SMART" id="SM01424">
    <property type="entry name" value="HAP1_N"/>
    <property type="match status" value="1"/>
</dbReference>
<reference evidence="7" key="2">
    <citation type="submission" date="2025-09" db="UniProtKB">
        <authorList>
            <consortium name="Ensembl"/>
        </authorList>
    </citation>
    <scope>IDENTIFICATION</scope>
</reference>
<evidence type="ECO:0000313" key="7">
    <source>
        <dbReference type="Ensembl" id="ENSEBUP00000002636.1"/>
    </source>
</evidence>
<dbReference type="GO" id="GO:0031410">
    <property type="term" value="C:cytoplasmic vesicle"/>
    <property type="evidence" value="ECO:0007669"/>
    <property type="project" value="TreeGrafter"/>
</dbReference>
<dbReference type="GO" id="GO:0008333">
    <property type="term" value="P:endosome to lysosome transport"/>
    <property type="evidence" value="ECO:0007669"/>
    <property type="project" value="TreeGrafter"/>
</dbReference>
<keyword evidence="8" id="KW-1185">Reference proteome</keyword>
<dbReference type="OMA" id="CTDMLHE"/>
<dbReference type="GO" id="GO:0048311">
    <property type="term" value="P:mitochondrion distribution"/>
    <property type="evidence" value="ECO:0007669"/>
    <property type="project" value="TreeGrafter"/>
</dbReference>
<dbReference type="Ensembl" id="ENSEBUT00000002992.1">
    <property type="protein sequence ID" value="ENSEBUP00000002636.1"/>
    <property type="gene ID" value="ENSEBUG00000001937.1"/>
</dbReference>
<dbReference type="PANTHER" id="PTHR15751:SF11">
    <property type="entry name" value="TRAFFICKING KINESIN-BINDING PROTEIN 1"/>
    <property type="match status" value="1"/>
</dbReference>
<dbReference type="GO" id="GO:0098957">
    <property type="term" value="P:anterograde axonal transport of mitochondrion"/>
    <property type="evidence" value="ECO:0007669"/>
    <property type="project" value="TreeGrafter"/>
</dbReference>
<evidence type="ECO:0000256" key="1">
    <source>
        <dbReference type="ARBA" id="ARBA00004173"/>
    </source>
</evidence>
<dbReference type="GO" id="GO:0005739">
    <property type="term" value="C:mitochondrion"/>
    <property type="evidence" value="ECO:0007669"/>
    <property type="project" value="UniProtKB-SubCell"/>
</dbReference>
<feature type="region of interest" description="Disordered" evidence="5">
    <location>
        <begin position="359"/>
        <end position="388"/>
    </location>
</feature>
<evidence type="ECO:0000313" key="8">
    <source>
        <dbReference type="Proteomes" id="UP000694388"/>
    </source>
</evidence>
<protein>
    <recommendedName>
        <fullName evidence="6">HAP1 N-terminal domain-containing protein</fullName>
    </recommendedName>
</protein>
<feature type="compositionally biased region" description="Polar residues" evidence="5">
    <location>
        <begin position="359"/>
        <end position="374"/>
    </location>
</feature>
<dbReference type="GO" id="GO:0047496">
    <property type="term" value="P:vesicle transport along microtubule"/>
    <property type="evidence" value="ECO:0007669"/>
    <property type="project" value="TreeGrafter"/>
</dbReference>
<sequence>MQSHDAYMYYCVQSQLNSTFVMLAYACVDVCHSGQQDGVEIVSLLEENLSLYRLRADTVHGYDNDDWLHTPLVSSNVDLSFDVIDETFKYMLLCAERVGQITKTYSDIDAVTRLLEEKERDLELTARIGQSLLKKVKVLTERNDYLEEKIDHVTEEVSQLRHDLSLKDDLLHIYTNNGAESDASHLKNETVDYEEKEKQLVNDCVKELKETSTQLTTLTEELMRRSDEAARQQEEITQLLAQVVDLQRKVKMFATDNDELNQHLAAAKDAQRELTSELRYIKEKMQQCTDMLHEAQEEAKNLRNKAGLQTTSPRWFHPLVNFPMDSLAAEIEGTMRRELEDSIYMKWNLFFYRCRGSWKSSDTPQWINRQNGAQGKQRDADKDALSHKEDLRNGRRRFSLISFVIKVQATTCSQLHGRQPLMVVVLTGSTTLQQWQHLAQPNLGGILDMRPGVLTKGNSTCDARVSRGLAVPEEDEPLMSVFLSDQASYPGKCADNARYTYTLTTCRIIHPTDDATSFTQYFENVSGPICSHGSGITSSAACVRHPHRAESFTNVRDATKTSSTTLGLAKLMQKCGISAAASCRLPSLPAAASLCSRPQTLLFPSTLASNMPTNEKSPVAPLPPLLSLPTRGRVSEPFLASRPATSILREIMGPRGGGTSTGNQTKRSCSHLALVEQLRRLGITLSGRARSDSQSLCGTCPKMGPSIPGEIKPIMLYVLCNRSFNLLHLKSNPITMHFVYSLPADLFPPGCVHGFRSMFKMIHLPTLDHF</sequence>